<feature type="chain" id="PRO_5008107877" description="DUF2752 domain-containing protein" evidence="2">
    <location>
        <begin position="23"/>
        <end position="145"/>
    </location>
</feature>
<comment type="caution">
    <text evidence="3">The sequence shown here is derived from an EMBL/GenBank/DDBJ whole genome shotgun (WGS) entry which is preliminary data.</text>
</comment>
<feature type="transmembrane region" description="Helical" evidence="1">
    <location>
        <begin position="80"/>
        <end position="101"/>
    </location>
</feature>
<dbReference type="InterPro" id="IPR021215">
    <property type="entry name" value="DUF2752"/>
</dbReference>
<sequence>MRDTGTVHATVASRLAAPVAVAAVAAAGCAAVWLGDPTTPGGVLPVCPFKALTGLDCPGCGGLRMVYSLMHGDLLGALRYNAVGLVAVGFLAVCFVAWTASRWRGESGWNPPWLHGWVPVITLVVFVAWFIVRLIPIAPFTALRV</sequence>
<evidence type="ECO:0000256" key="1">
    <source>
        <dbReference type="SAM" id="Phobius"/>
    </source>
</evidence>
<gene>
    <name evidence="3" type="ORF">AWB85_07310</name>
</gene>
<name>A0A179VAK6_9MYCO</name>
<organism evidence="3 4">
    <name type="scientific">Mycobacteroides immunogenum</name>
    <dbReference type="NCBI Taxonomy" id="83262"/>
    <lineage>
        <taxon>Bacteria</taxon>
        <taxon>Bacillati</taxon>
        <taxon>Actinomycetota</taxon>
        <taxon>Actinomycetes</taxon>
        <taxon>Mycobacteriales</taxon>
        <taxon>Mycobacteriaceae</taxon>
        <taxon>Mycobacteroides</taxon>
    </lineage>
</organism>
<evidence type="ECO:0000313" key="3">
    <source>
        <dbReference type="EMBL" id="OAT68784.1"/>
    </source>
</evidence>
<dbReference type="AlphaFoldDB" id="A0A179VAK6"/>
<evidence type="ECO:0000256" key="2">
    <source>
        <dbReference type="SAM" id="SignalP"/>
    </source>
</evidence>
<reference evidence="3 4" key="1">
    <citation type="submission" date="2016-01" db="EMBL/GenBank/DDBJ databases">
        <title>Mycobacterium immunogenum strain CD11_6 genome sequencing and assembly.</title>
        <authorList>
            <person name="Kaur G."/>
            <person name="Nair G.R."/>
            <person name="Mayilraj S."/>
        </authorList>
    </citation>
    <scope>NUCLEOTIDE SEQUENCE [LARGE SCALE GENOMIC DNA]</scope>
    <source>
        <strain evidence="3 4">CD11-6</strain>
    </source>
</reference>
<keyword evidence="1" id="KW-0472">Membrane</keyword>
<keyword evidence="1" id="KW-1133">Transmembrane helix</keyword>
<feature type="signal peptide" evidence="2">
    <location>
        <begin position="1"/>
        <end position="22"/>
    </location>
</feature>
<keyword evidence="1" id="KW-0812">Transmembrane</keyword>
<keyword evidence="2" id="KW-0732">Signal</keyword>
<dbReference type="EMBL" id="LQYE01000012">
    <property type="protein sequence ID" value="OAT68784.1"/>
    <property type="molecule type" value="Genomic_DNA"/>
</dbReference>
<protein>
    <recommendedName>
        <fullName evidence="5">DUF2752 domain-containing protein</fullName>
    </recommendedName>
</protein>
<accession>A0A179VAK6</accession>
<proteinExistence type="predicted"/>
<dbReference type="Proteomes" id="UP000186919">
    <property type="component" value="Unassembled WGS sequence"/>
</dbReference>
<dbReference type="PROSITE" id="PS51257">
    <property type="entry name" value="PROKAR_LIPOPROTEIN"/>
    <property type="match status" value="1"/>
</dbReference>
<dbReference type="Pfam" id="PF10825">
    <property type="entry name" value="DUF2752"/>
    <property type="match status" value="1"/>
</dbReference>
<evidence type="ECO:0008006" key="5">
    <source>
        <dbReference type="Google" id="ProtNLM"/>
    </source>
</evidence>
<evidence type="ECO:0000313" key="4">
    <source>
        <dbReference type="Proteomes" id="UP000186919"/>
    </source>
</evidence>
<feature type="transmembrane region" description="Helical" evidence="1">
    <location>
        <begin position="113"/>
        <end position="135"/>
    </location>
</feature>
<feature type="transmembrane region" description="Helical" evidence="1">
    <location>
        <begin position="12"/>
        <end position="34"/>
    </location>
</feature>